<sequence>MAELALAILPLVVEGCKLGVKCRHKLSSFRHYMESVEEIRVLFSVQVRNFLHECEQVLKHVLEKHQRVQASQLLDDFDHYLWTSSDLEESFHDYLGMSQEPFKNLVKLISKKVASLESDLSRFDEVDESGGEGGSVTHRISNRNKVVLDEAVFEKDIEKLRRWISDLRGLRERASPERLAGPTRAQIAQISALQHHNTLWWTEDWTLDSLAFYQTRMGELSDDLQTLHLTADLPNRTDTSQTAQTLSEAASAVEVRRAMNRRGIRNLTLWCVGVAFLQIGLWRPIRWDDDEEVRESLPSLERLSKSYFDMTDKLINCDFGKGARLQNLDLQNEVYKTIFGCIPTSLYRKLERGYSSIILWSYDYGVRHGKLDLALAHSREIREATISFLVRMIDILSARLIPLTSLAQDANVLEHREIVAVTRSEVLASLSTWDGQDEPATSDDTRLRRDDSLAKVASNLKTLAQALMDMGPLFDEPLPDESFEETAAHIDISTEVSNLVALIIYVYPKCDKSVASGIANSLLRTLRERRTSRDMAEISTASEDQHPLPKLVASAKAMTIADSNFVDSALGTSIGTSSYAETIRSYKGGSDLPVKIELPKLPVRGQAFRCEACDKIVRVADEKAWKPRRHLMADAKPYMCIEPACVLKFKPFGFKFHWITHLSQHYSAAKEPVVCPICQVSYNISNGGVRLIAQHLSYHLEPLAAEVIIPGVTFAGPNADDATLSEDDDVSTATEALGSDGPGTSPRTRIAPEKEKMAFYDRPPRLLCHLCDDHPQGFRGSDELSQHMKSKHPNVLTKWQIRDPRTVGIYSSVEPITPLSKCAPCRSGRKYNAYYNAAGHLRRAHFRRKTSSEPSLHAPAEPFPSMSELKNWMVKTEIEEKPPEPNFDFMSISDTNIENDTSGDDVLDIKFIVDRDPVFHVRARTAVDTPLRIGRHDTHNASVPAAPSTGTTSQQQPQQQPPEQRSSAGVVRPAVRADETKVSREKREGVLPLTAGSSAYSEVSPSEACDWCRDRRVRCERAKDGPCQQCMKAGRICVVRPKETDWLGKSLGKRLNAVKTRLWPSLERPERRRQQAQIPGGVGSTSGSSHGVGRGEAHVSDDPPPDT</sequence>
<dbReference type="AlphaFoldDB" id="A0A084GGY4"/>
<feature type="region of interest" description="Disordered" evidence="2">
    <location>
        <begin position="930"/>
        <end position="990"/>
    </location>
</feature>
<evidence type="ECO:0000256" key="2">
    <source>
        <dbReference type="SAM" id="MobiDB-lite"/>
    </source>
</evidence>
<dbReference type="CDD" id="cd00067">
    <property type="entry name" value="GAL4"/>
    <property type="match status" value="1"/>
</dbReference>
<keyword evidence="1" id="KW-0539">Nucleus</keyword>
<gene>
    <name evidence="4" type="ORF">SAPIO_CDS0409</name>
</gene>
<evidence type="ECO:0000313" key="5">
    <source>
        <dbReference type="Proteomes" id="UP000028545"/>
    </source>
</evidence>
<dbReference type="Pfam" id="PF00172">
    <property type="entry name" value="Zn_clus"/>
    <property type="match status" value="1"/>
</dbReference>
<evidence type="ECO:0000313" key="4">
    <source>
        <dbReference type="EMBL" id="KEZ46596.1"/>
    </source>
</evidence>
<feature type="compositionally biased region" description="Basic and acidic residues" evidence="2">
    <location>
        <begin position="975"/>
        <end position="989"/>
    </location>
</feature>
<dbReference type="PROSITE" id="PS00463">
    <property type="entry name" value="ZN2_CY6_FUNGAL_1"/>
    <property type="match status" value="1"/>
</dbReference>
<name>A0A084GGY4_PSEDA</name>
<dbReference type="OrthoDB" id="5331891at2759"/>
<dbReference type="InterPro" id="IPR036864">
    <property type="entry name" value="Zn2-C6_fun-type_DNA-bd_sf"/>
</dbReference>
<dbReference type="GO" id="GO:0008270">
    <property type="term" value="F:zinc ion binding"/>
    <property type="evidence" value="ECO:0007669"/>
    <property type="project" value="InterPro"/>
</dbReference>
<feature type="region of interest" description="Disordered" evidence="2">
    <location>
        <begin position="720"/>
        <end position="749"/>
    </location>
</feature>
<accession>A0A084GGY4</accession>
<dbReference type="PANTHER" id="PTHR42031:SF1">
    <property type="entry name" value="KEY LIME PATHOGENICITY PROTEIN"/>
    <property type="match status" value="1"/>
</dbReference>
<dbReference type="HOGENOM" id="CLU_282303_0_0_1"/>
<dbReference type="RefSeq" id="XP_016646395.1">
    <property type="nucleotide sequence ID" value="XM_016783195.1"/>
</dbReference>
<dbReference type="InterPro" id="IPR001138">
    <property type="entry name" value="Zn2Cys6_DnaBD"/>
</dbReference>
<dbReference type="EMBL" id="JOWA01000022">
    <property type="protein sequence ID" value="KEZ46596.1"/>
    <property type="molecule type" value="Genomic_DNA"/>
</dbReference>
<dbReference type="Gene3D" id="4.10.240.10">
    <property type="entry name" value="Zn(2)-C6 fungal-type DNA-binding domain"/>
    <property type="match status" value="1"/>
</dbReference>
<dbReference type="PROSITE" id="PS50048">
    <property type="entry name" value="ZN2_CY6_FUNGAL_2"/>
    <property type="match status" value="1"/>
</dbReference>
<feature type="compositionally biased region" description="Low complexity" evidence="2">
    <location>
        <begin position="954"/>
        <end position="964"/>
    </location>
</feature>
<dbReference type="InterPro" id="IPR057218">
    <property type="entry name" value="DUF7896"/>
</dbReference>
<dbReference type="VEuPathDB" id="FungiDB:SAPIO_CDS0409"/>
<dbReference type="SMART" id="SM00066">
    <property type="entry name" value="GAL4"/>
    <property type="match status" value="1"/>
</dbReference>
<organism evidence="4 5">
    <name type="scientific">Pseudallescheria apiosperma</name>
    <name type="common">Scedosporium apiospermum</name>
    <dbReference type="NCBI Taxonomy" id="563466"/>
    <lineage>
        <taxon>Eukaryota</taxon>
        <taxon>Fungi</taxon>
        <taxon>Dikarya</taxon>
        <taxon>Ascomycota</taxon>
        <taxon>Pezizomycotina</taxon>
        <taxon>Sordariomycetes</taxon>
        <taxon>Hypocreomycetidae</taxon>
        <taxon>Microascales</taxon>
        <taxon>Microascaceae</taxon>
        <taxon>Scedosporium</taxon>
    </lineage>
</organism>
<proteinExistence type="predicted"/>
<reference evidence="4 5" key="1">
    <citation type="journal article" date="2014" name="Genome Announc.">
        <title>Draft genome sequence of the pathogenic fungus Scedosporium apiospermum.</title>
        <authorList>
            <person name="Vandeputte P."/>
            <person name="Ghamrawi S."/>
            <person name="Rechenmann M."/>
            <person name="Iltis A."/>
            <person name="Giraud S."/>
            <person name="Fleury M."/>
            <person name="Thornton C."/>
            <person name="Delhaes L."/>
            <person name="Meyer W."/>
            <person name="Papon N."/>
            <person name="Bouchara J.P."/>
        </authorList>
    </citation>
    <scope>NUCLEOTIDE SEQUENCE [LARGE SCALE GENOMIC DNA]</scope>
    <source>
        <strain evidence="4 5">IHEM 14462</strain>
    </source>
</reference>
<comment type="caution">
    <text evidence="4">The sequence shown here is derived from an EMBL/GenBank/DDBJ whole genome shotgun (WGS) entry which is preliminary data.</text>
</comment>
<feature type="region of interest" description="Disordered" evidence="2">
    <location>
        <begin position="1064"/>
        <end position="1107"/>
    </location>
</feature>
<feature type="compositionally biased region" description="Gly residues" evidence="2">
    <location>
        <begin position="1080"/>
        <end position="1092"/>
    </location>
</feature>
<keyword evidence="5" id="KW-1185">Reference proteome</keyword>
<evidence type="ECO:0000256" key="1">
    <source>
        <dbReference type="ARBA" id="ARBA00023242"/>
    </source>
</evidence>
<dbReference type="PANTHER" id="PTHR42031">
    <property type="entry name" value="KEY LIME PATHOGENICITY PROTEIN"/>
    <property type="match status" value="1"/>
</dbReference>
<protein>
    <recommendedName>
        <fullName evidence="3">Zn(2)-C6 fungal-type domain-containing protein</fullName>
    </recommendedName>
</protein>
<dbReference type="Proteomes" id="UP000028545">
    <property type="component" value="Unassembled WGS sequence"/>
</dbReference>
<dbReference type="KEGG" id="sapo:SAPIO_CDS0409"/>
<dbReference type="GeneID" id="27718561"/>
<dbReference type="Pfam" id="PF25438">
    <property type="entry name" value="DUF7896"/>
    <property type="match status" value="1"/>
</dbReference>
<evidence type="ECO:0000259" key="3">
    <source>
        <dbReference type="PROSITE" id="PS50048"/>
    </source>
</evidence>
<dbReference type="GO" id="GO:0000981">
    <property type="term" value="F:DNA-binding transcription factor activity, RNA polymerase II-specific"/>
    <property type="evidence" value="ECO:0007669"/>
    <property type="project" value="InterPro"/>
</dbReference>
<dbReference type="SUPFAM" id="SSF57701">
    <property type="entry name" value="Zn2/Cys6 DNA-binding domain"/>
    <property type="match status" value="1"/>
</dbReference>
<feature type="domain" description="Zn(2)-C6 fungal-type" evidence="3">
    <location>
        <begin position="1008"/>
        <end position="1039"/>
    </location>
</feature>